<keyword evidence="4" id="KW-0963">Cytoplasm</keyword>
<dbReference type="GO" id="GO:0004864">
    <property type="term" value="F:protein phosphatase inhibitor activity"/>
    <property type="evidence" value="ECO:0007669"/>
    <property type="project" value="UniProtKB-KW"/>
</dbReference>
<evidence type="ECO:0000256" key="5">
    <source>
        <dbReference type="SAM" id="MobiDB-lite"/>
    </source>
</evidence>
<evidence type="ECO:0000313" key="7">
    <source>
        <dbReference type="Proteomes" id="UP001233999"/>
    </source>
</evidence>
<evidence type="ECO:0008006" key="8">
    <source>
        <dbReference type="Google" id="ProtNLM"/>
    </source>
</evidence>
<dbReference type="Pfam" id="PF04667">
    <property type="entry name" value="Endosulfine"/>
    <property type="match status" value="1"/>
</dbReference>
<keyword evidence="4" id="KW-0132">Cell division</keyword>
<sequence>MSDQEEKVAACEGTVTSESDKGQENTPEDISSSDIEKLEEAKLKAKFPMAGRPMSGQSVFLQKRLANRQKYFDSGDYQMAKQKSAAKARQAPVLPFATGEAIPTPETVPVRKTSIIQPTKFTSSTT</sequence>
<evidence type="ECO:0000256" key="4">
    <source>
        <dbReference type="RuleBase" id="RU363120"/>
    </source>
</evidence>
<dbReference type="EMBL" id="JASPKZ010003856">
    <property type="protein sequence ID" value="KAJ9591844.1"/>
    <property type="molecule type" value="Genomic_DNA"/>
</dbReference>
<dbReference type="GO" id="GO:0005737">
    <property type="term" value="C:cytoplasm"/>
    <property type="evidence" value="ECO:0007669"/>
    <property type="project" value="UniProtKB-SubCell"/>
</dbReference>
<dbReference type="PANTHER" id="PTHR10358">
    <property type="entry name" value="ENDOSULFINE"/>
    <property type="match status" value="1"/>
</dbReference>
<keyword evidence="3 4" id="KW-0650">Protein phosphatase inhibitor</keyword>
<comment type="subcellular location">
    <subcellularLocation>
        <location evidence="4">Cytoplasm</location>
    </subcellularLocation>
</comment>
<dbReference type="GO" id="GO:0051301">
    <property type="term" value="P:cell division"/>
    <property type="evidence" value="ECO:0007669"/>
    <property type="project" value="UniProtKB-KW"/>
</dbReference>
<evidence type="ECO:0000313" key="6">
    <source>
        <dbReference type="EMBL" id="KAJ9591844.1"/>
    </source>
</evidence>
<dbReference type="PANTHER" id="PTHR10358:SF6">
    <property type="entry name" value="ENDOSULFINE, ISOFORM A"/>
    <property type="match status" value="1"/>
</dbReference>
<protein>
    <recommendedName>
        <fullName evidence="8">Alpha-endosulfine</fullName>
    </recommendedName>
</protein>
<gene>
    <name evidence="6" type="ORF">L9F63_001661</name>
</gene>
<keyword evidence="7" id="KW-1185">Reference proteome</keyword>
<evidence type="ECO:0000256" key="1">
    <source>
        <dbReference type="ARBA" id="ARBA00010520"/>
    </source>
</evidence>
<organism evidence="6 7">
    <name type="scientific">Diploptera punctata</name>
    <name type="common">Pacific beetle cockroach</name>
    <dbReference type="NCBI Taxonomy" id="6984"/>
    <lineage>
        <taxon>Eukaryota</taxon>
        <taxon>Metazoa</taxon>
        <taxon>Ecdysozoa</taxon>
        <taxon>Arthropoda</taxon>
        <taxon>Hexapoda</taxon>
        <taxon>Insecta</taxon>
        <taxon>Pterygota</taxon>
        <taxon>Neoptera</taxon>
        <taxon>Polyneoptera</taxon>
        <taxon>Dictyoptera</taxon>
        <taxon>Blattodea</taxon>
        <taxon>Blaberoidea</taxon>
        <taxon>Blaberidae</taxon>
        <taxon>Diplopterinae</taxon>
        <taxon>Diploptera</taxon>
    </lineage>
</organism>
<evidence type="ECO:0000256" key="3">
    <source>
        <dbReference type="ARBA" id="ARBA00023272"/>
    </source>
</evidence>
<evidence type="ECO:0000256" key="2">
    <source>
        <dbReference type="ARBA" id="ARBA00022776"/>
    </source>
</evidence>
<proteinExistence type="inferred from homology"/>
<accession>A0AAD8A3H9</accession>
<feature type="region of interest" description="Disordered" evidence="5">
    <location>
        <begin position="1"/>
        <end position="35"/>
    </location>
</feature>
<comment type="function">
    <text evidence="4">Protein phosphatase inhibitor that specifically inhibits protein phosphatase 2A (PP2A) during mitosis.</text>
</comment>
<feature type="compositionally biased region" description="Polar residues" evidence="5">
    <location>
        <begin position="24"/>
        <end position="33"/>
    </location>
</feature>
<feature type="region of interest" description="Disordered" evidence="5">
    <location>
        <begin position="97"/>
        <end position="126"/>
    </location>
</feature>
<dbReference type="InterPro" id="IPR006760">
    <property type="entry name" value="Endosulphine"/>
</dbReference>
<comment type="caution">
    <text evidence="6">The sequence shown here is derived from an EMBL/GenBank/DDBJ whole genome shotgun (WGS) entry which is preliminary data.</text>
</comment>
<keyword evidence="4" id="KW-0131">Cell cycle</keyword>
<reference evidence="6" key="1">
    <citation type="journal article" date="2023" name="IScience">
        <title>Live-bearing cockroach genome reveals convergent evolutionary mechanisms linked to viviparity in insects and beyond.</title>
        <authorList>
            <person name="Fouks B."/>
            <person name="Harrison M.C."/>
            <person name="Mikhailova A.A."/>
            <person name="Marchal E."/>
            <person name="English S."/>
            <person name="Carruthers M."/>
            <person name="Jennings E.C."/>
            <person name="Chiamaka E.L."/>
            <person name="Frigard R.A."/>
            <person name="Pippel M."/>
            <person name="Attardo G.M."/>
            <person name="Benoit J.B."/>
            <person name="Bornberg-Bauer E."/>
            <person name="Tobe S.S."/>
        </authorList>
    </citation>
    <scope>NUCLEOTIDE SEQUENCE</scope>
    <source>
        <strain evidence="6">Stay&amp;Tobe</strain>
    </source>
</reference>
<dbReference type="AlphaFoldDB" id="A0AAD8A3H9"/>
<comment type="similarity">
    <text evidence="1 4">Belongs to the endosulfine family.</text>
</comment>
<dbReference type="Proteomes" id="UP001233999">
    <property type="component" value="Unassembled WGS sequence"/>
</dbReference>
<keyword evidence="2 4" id="KW-0498">Mitosis</keyword>
<reference evidence="6" key="2">
    <citation type="submission" date="2023-05" db="EMBL/GenBank/DDBJ databases">
        <authorList>
            <person name="Fouks B."/>
        </authorList>
    </citation>
    <scope>NUCLEOTIDE SEQUENCE</scope>
    <source>
        <strain evidence="6">Stay&amp;Tobe</strain>
        <tissue evidence="6">Testes</tissue>
    </source>
</reference>
<feature type="compositionally biased region" description="Polar residues" evidence="5">
    <location>
        <begin position="114"/>
        <end position="126"/>
    </location>
</feature>
<name>A0AAD8A3H9_DIPPU</name>